<feature type="region of interest" description="Disordered" evidence="1">
    <location>
        <begin position="385"/>
        <end position="410"/>
    </location>
</feature>
<sequence>MPVTSLPRSKGYTPLGVASPRRQTMTAREIDAFNNMFNMIFDAVQKQKSEAESRGSSLPSKRPRTWEDRRADKAARHDPLSGVGIGSGPEGSSGISDLFGKLRRVSRQYRWSPQEDADLERKLAQMELCETDQQLLEWAAKEVFDESAKYEDAARQAVYRSEKGSKTSSGSKPEPESSQPSSNPSSSLNGDPSQSHTFSSPLPLQPPAYPHLLAALISTFRDKFHDPHLALSIFQHARSRSIASYVFGCTAPAYNELLRTRWEAFRDLRGVVDALNEMRVNGITPDGKTRAFVEELRREVGPRTVWQEERNIGTGEVLDLLNQIETLSREPLQKERRHQQLRRGQGNSYRRKKNDEKYWRTSTAERWKLDDGQFDKDYRFGDWNLKRRKPKKPIDRNNQPSSSLQKLAFE</sequence>
<comment type="caution">
    <text evidence="3">The sequence shown here is derived from an EMBL/GenBank/DDBJ whole genome shotgun (WGS) entry which is preliminary data.</text>
</comment>
<dbReference type="InterPro" id="IPR040009">
    <property type="entry name" value="Mtf2/C5D6.12-like"/>
</dbReference>
<evidence type="ECO:0000256" key="1">
    <source>
        <dbReference type="SAM" id="MobiDB-lite"/>
    </source>
</evidence>
<dbReference type="InterPro" id="IPR043837">
    <property type="entry name" value="Mtf2-like_C"/>
</dbReference>
<feature type="domain" description="Mtf2-like C-terminal" evidence="2">
    <location>
        <begin position="121"/>
        <end position="325"/>
    </location>
</feature>
<dbReference type="Pfam" id="PF19189">
    <property type="entry name" value="Mtf2"/>
    <property type="match status" value="1"/>
</dbReference>
<feature type="region of interest" description="Disordered" evidence="1">
    <location>
        <begin position="45"/>
        <end position="94"/>
    </location>
</feature>
<feature type="region of interest" description="Disordered" evidence="1">
    <location>
        <begin position="332"/>
        <end position="355"/>
    </location>
</feature>
<accession>A0A9Q5I1B2</accession>
<dbReference type="OrthoDB" id="2444174at2759"/>
<feature type="region of interest" description="Disordered" evidence="1">
    <location>
        <begin position="1"/>
        <end position="23"/>
    </location>
</feature>
<dbReference type="PANTHER" id="PTHR39468">
    <property type="entry name" value="CHROMOSOME 7, WHOLE GENOME SHOTGUN SEQUENCE"/>
    <property type="match status" value="1"/>
</dbReference>
<name>A0A9Q5I1B2_SANBA</name>
<feature type="compositionally biased region" description="Basic and acidic residues" evidence="1">
    <location>
        <begin position="64"/>
        <end position="79"/>
    </location>
</feature>
<organism evidence="3 4">
    <name type="scientific">Sanghuangporus baumii</name>
    <name type="common">Phellinus baumii</name>
    <dbReference type="NCBI Taxonomy" id="108892"/>
    <lineage>
        <taxon>Eukaryota</taxon>
        <taxon>Fungi</taxon>
        <taxon>Dikarya</taxon>
        <taxon>Basidiomycota</taxon>
        <taxon>Agaricomycotina</taxon>
        <taxon>Agaricomycetes</taxon>
        <taxon>Hymenochaetales</taxon>
        <taxon>Hymenochaetaceae</taxon>
        <taxon>Sanghuangporus</taxon>
    </lineage>
</organism>
<feature type="region of interest" description="Disordered" evidence="1">
    <location>
        <begin position="157"/>
        <end position="202"/>
    </location>
</feature>
<evidence type="ECO:0000313" key="3">
    <source>
        <dbReference type="EMBL" id="OCB89721.1"/>
    </source>
</evidence>
<feature type="compositionally biased region" description="Low complexity" evidence="1">
    <location>
        <begin position="166"/>
        <end position="193"/>
    </location>
</feature>
<dbReference type="PANTHER" id="PTHR39468:SF1">
    <property type="entry name" value="MTF2-LIKE C-TERMINAL DOMAIN-CONTAINING PROTEIN"/>
    <property type="match status" value="1"/>
</dbReference>
<evidence type="ECO:0000313" key="4">
    <source>
        <dbReference type="Proteomes" id="UP000757232"/>
    </source>
</evidence>
<dbReference type="GO" id="GO:0005739">
    <property type="term" value="C:mitochondrion"/>
    <property type="evidence" value="ECO:0007669"/>
    <property type="project" value="InterPro"/>
</dbReference>
<reference evidence="3" key="1">
    <citation type="submission" date="2016-06" db="EMBL/GenBank/DDBJ databases">
        <title>Draft Genome sequence of the fungus Inonotus baumii.</title>
        <authorList>
            <person name="Zhu H."/>
            <person name="Lin W."/>
        </authorList>
    </citation>
    <scope>NUCLEOTIDE SEQUENCE</scope>
    <source>
        <strain evidence="3">821</strain>
    </source>
</reference>
<feature type="compositionally biased region" description="Polar residues" evidence="1">
    <location>
        <begin position="396"/>
        <end position="410"/>
    </location>
</feature>
<keyword evidence="4" id="KW-1185">Reference proteome</keyword>
<dbReference type="EMBL" id="LNZH02000150">
    <property type="protein sequence ID" value="OCB89721.1"/>
    <property type="molecule type" value="Genomic_DNA"/>
</dbReference>
<protein>
    <recommendedName>
        <fullName evidence="2">Mtf2-like C-terminal domain-containing protein</fullName>
    </recommendedName>
</protein>
<dbReference type="Proteomes" id="UP000757232">
    <property type="component" value="Unassembled WGS sequence"/>
</dbReference>
<gene>
    <name evidence="3" type="ORF">A7U60_g3069</name>
</gene>
<evidence type="ECO:0000259" key="2">
    <source>
        <dbReference type="Pfam" id="PF19189"/>
    </source>
</evidence>
<proteinExistence type="predicted"/>
<dbReference type="AlphaFoldDB" id="A0A9Q5I1B2"/>